<gene>
    <name evidence="1" type="ORF">A2161_05690</name>
</gene>
<dbReference type="Proteomes" id="UP000179266">
    <property type="component" value="Unassembled WGS sequence"/>
</dbReference>
<reference evidence="1 2" key="1">
    <citation type="journal article" date="2016" name="Nat. Commun.">
        <title>Thousands of microbial genomes shed light on interconnected biogeochemical processes in an aquifer system.</title>
        <authorList>
            <person name="Anantharaman K."/>
            <person name="Brown C.T."/>
            <person name="Hug L.A."/>
            <person name="Sharon I."/>
            <person name="Castelle C.J."/>
            <person name="Probst A.J."/>
            <person name="Thomas B.C."/>
            <person name="Singh A."/>
            <person name="Wilkins M.J."/>
            <person name="Karaoz U."/>
            <person name="Brodie E.L."/>
            <person name="Williams K.H."/>
            <person name="Hubbard S.S."/>
            <person name="Banfield J.F."/>
        </authorList>
    </citation>
    <scope>NUCLEOTIDE SEQUENCE [LARGE SCALE GENOMIC DNA]</scope>
</reference>
<name>A0A1F7RRS0_9BACT</name>
<protein>
    <submittedName>
        <fullName evidence="1">Uncharacterized protein</fullName>
    </submittedName>
</protein>
<comment type="caution">
    <text evidence="1">The sequence shown here is derived from an EMBL/GenBank/DDBJ whole genome shotgun (WGS) entry which is preliminary data.</text>
</comment>
<proteinExistence type="predicted"/>
<sequence length="308" mass="35713">MKKNIQSTLFTILISVFFFTSVYAEEPSISLKLTLEREEELVDLPIYGFMEIKAAFNTDEKVVLQPHYSITYGNMDLLVRKKNEDTDFVKLHSGFFTDGYSQPLAPIGKDFHQIERRAFILDYGSPLLGIGGYEIKISISYLHNDKGCRIFSNTCNLNIVEPTGFEELAHEYWTKKVSKDDEKFKKYKKMVELFPTSRYTGYAYVKMSNHLRSTCMKGHQLENYDFKGIEESLKYALMAINSDMYIGSKDLALSIALDCYEVLGEWKNAEKMSNWLIHEYPHTYLGRKQIEKCASEKDNQSNNDEKNK</sequence>
<dbReference type="AlphaFoldDB" id="A0A1F7RRS0"/>
<organism evidence="1 2">
    <name type="scientific">Candidatus Schekmanbacteria bacterium RBG_13_48_7</name>
    <dbReference type="NCBI Taxonomy" id="1817878"/>
    <lineage>
        <taxon>Bacteria</taxon>
        <taxon>Candidatus Schekmaniibacteriota</taxon>
    </lineage>
</organism>
<dbReference type="EMBL" id="MGDD01000238">
    <property type="protein sequence ID" value="OGL44141.1"/>
    <property type="molecule type" value="Genomic_DNA"/>
</dbReference>
<evidence type="ECO:0000313" key="1">
    <source>
        <dbReference type="EMBL" id="OGL44141.1"/>
    </source>
</evidence>
<accession>A0A1F7RRS0</accession>
<evidence type="ECO:0000313" key="2">
    <source>
        <dbReference type="Proteomes" id="UP000179266"/>
    </source>
</evidence>